<dbReference type="Proteomes" id="UP000663850">
    <property type="component" value="Unassembled WGS sequence"/>
</dbReference>
<organism evidence="6 7">
    <name type="scientific">Rhizoctonia solani</name>
    <dbReference type="NCBI Taxonomy" id="456999"/>
    <lineage>
        <taxon>Eukaryota</taxon>
        <taxon>Fungi</taxon>
        <taxon>Dikarya</taxon>
        <taxon>Basidiomycota</taxon>
        <taxon>Agaricomycotina</taxon>
        <taxon>Agaricomycetes</taxon>
        <taxon>Cantharellales</taxon>
        <taxon>Ceratobasidiaceae</taxon>
        <taxon>Rhizoctonia</taxon>
    </lineage>
</organism>
<keyword evidence="5" id="KW-0762">Sugar transport</keyword>
<comment type="subunit">
    <text evidence="5">Homooligomer.</text>
</comment>
<evidence type="ECO:0000256" key="4">
    <source>
        <dbReference type="ARBA" id="ARBA00023136"/>
    </source>
</evidence>
<gene>
    <name evidence="6" type="ORF">RDB_LOCUS58088</name>
</gene>
<proteinExistence type="inferred from homology"/>
<dbReference type="InterPro" id="IPR050186">
    <property type="entry name" value="TPT_transporter"/>
</dbReference>
<dbReference type="GO" id="GO:0005789">
    <property type="term" value="C:endoplasmic reticulum membrane"/>
    <property type="evidence" value="ECO:0007669"/>
    <property type="project" value="UniProtKB-SubCell"/>
</dbReference>
<evidence type="ECO:0000256" key="5">
    <source>
        <dbReference type="RuleBase" id="RU367097"/>
    </source>
</evidence>
<dbReference type="AlphaFoldDB" id="A0A8H3BWP8"/>
<feature type="transmembrane region" description="Helical" evidence="5">
    <location>
        <begin position="112"/>
        <end position="129"/>
    </location>
</feature>
<keyword evidence="5" id="KW-0256">Endoplasmic reticulum</keyword>
<reference evidence="6" key="1">
    <citation type="submission" date="2021-01" db="EMBL/GenBank/DDBJ databases">
        <authorList>
            <person name="Kaushik A."/>
        </authorList>
    </citation>
    <scope>NUCLEOTIDE SEQUENCE</scope>
    <source>
        <strain evidence="6">Type strain: AG8-Rh-89/</strain>
    </source>
</reference>
<feature type="transmembrane region" description="Helical" evidence="5">
    <location>
        <begin position="141"/>
        <end position="160"/>
    </location>
</feature>
<accession>A0A8H3BWP8</accession>
<dbReference type="GO" id="GO:0000139">
    <property type="term" value="C:Golgi membrane"/>
    <property type="evidence" value="ECO:0007669"/>
    <property type="project" value="UniProtKB-SubCell"/>
</dbReference>
<comment type="similarity">
    <text evidence="5">Belongs to the TPT transporter family. SLC35D subfamily.</text>
</comment>
<dbReference type="PANTHER" id="PTHR11132">
    <property type="entry name" value="SOLUTE CARRIER FAMILY 35"/>
    <property type="match status" value="1"/>
</dbReference>
<keyword evidence="5" id="KW-0813">Transport</keyword>
<evidence type="ECO:0000313" key="7">
    <source>
        <dbReference type="Proteomes" id="UP000663850"/>
    </source>
</evidence>
<evidence type="ECO:0000313" key="6">
    <source>
        <dbReference type="EMBL" id="CAE6467922.1"/>
    </source>
</evidence>
<keyword evidence="5" id="KW-0968">Cytoplasmic vesicle</keyword>
<evidence type="ECO:0000256" key="2">
    <source>
        <dbReference type="ARBA" id="ARBA00022692"/>
    </source>
</evidence>
<evidence type="ECO:0000256" key="1">
    <source>
        <dbReference type="ARBA" id="ARBA00004141"/>
    </source>
</evidence>
<protein>
    <recommendedName>
        <fullName evidence="5">GDP-mannose transporter</fullName>
        <shortName evidence="5">GMT</shortName>
    </recommendedName>
</protein>
<keyword evidence="3 5" id="KW-1133">Transmembrane helix</keyword>
<evidence type="ECO:0000256" key="3">
    <source>
        <dbReference type="ARBA" id="ARBA00022989"/>
    </source>
</evidence>
<keyword evidence="2 5" id="KW-0812">Transmembrane</keyword>
<comment type="function">
    <text evidence="5">Involved in the import of GDP-mannose from the cytoplasm into the Golgi lumen.</text>
</comment>
<comment type="caution">
    <text evidence="6">The sequence shown here is derived from an EMBL/GenBank/DDBJ whole genome shotgun (WGS) entry which is preliminary data.</text>
</comment>
<sequence>MLASRVVQARTQVSYTPHGHPSNPGFSKIAHSIHIHSRRGSIKRAVDEGYPSADDSSGSNHSLILTPALHPLDVLLRLSPLACVQCLIMAFFTGEISRWSASLELSPIKWRALALNGSLAFLLNYVSFVTSRRAGALSMTVAANVKQVLTILLAALMFNIGTPSATHLIGIALTLGGGLWYGYLEVKEKSETPVKDLDERTAV</sequence>
<keyword evidence="5" id="KW-0333">Golgi apparatus</keyword>
<dbReference type="EMBL" id="CAJMWZ010003053">
    <property type="protein sequence ID" value="CAE6467922.1"/>
    <property type="molecule type" value="Genomic_DNA"/>
</dbReference>
<dbReference type="GO" id="GO:0030659">
    <property type="term" value="C:cytoplasmic vesicle membrane"/>
    <property type="evidence" value="ECO:0007669"/>
    <property type="project" value="UniProtKB-SubCell"/>
</dbReference>
<name>A0A8H3BWP8_9AGAM</name>
<comment type="subcellular location">
    <subcellularLocation>
        <location evidence="5">Golgi apparatus membrane</location>
        <topology evidence="5">Multi-pass membrane protein</topology>
    </subcellularLocation>
    <subcellularLocation>
        <location evidence="5">Cytoplasmic vesicle membrane</location>
        <topology evidence="5">Multi-pass membrane protein</topology>
    </subcellularLocation>
    <subcellularLocation>
        <location evidence="5">Endoplasmic reticulum membrane</location>
        <topology evidence="5">Multi-pass membrane protein</topology>
    </subcellularLocation>
    <subcellularLocation>
        <location evidence="1">Membrane</location>
        <topology evidence="1">Multi-pass membrane protein</topology>
    </subcellularLocation>
</comment>
<keyword evidence="4 5" id="KW-0472">Membrane</keyword>
<feature type="transmembrane region" description="Helical" evidence="5">
    <location>
        <begin position="74"/>
        <end position="92"/>
    </location>
</feature>